<keyword evidence="11 18" id="KW-0472">Membrane</keyword>
<feature type="transmembrane region" description="Helical" evidence="18">
    <location>
        <begin position="584"/>
        <end position="605"/>
    </location>
</feature>
<evidence type="ECO:0000256" key="16">
    <source>
        <dbReference type="ARBA" id="ARBA00062278"/>
    </source>
</evidence>
<comment type="catalytic activity">
    <reaction evidence="14">
        <text>a di-trans,poly-cis-dolichyl beta-D-mannosyl phosphate + L-seryl-[protein] = 3-O-(alpha-D-mannosyl)-L-seryl-[protein] + a di-trans,poly-cis-dolichyl phosphate + H(+)</text>
        <dbReference type="Rhea" id="RHEA:17377"/>
        <dbReference type="Rhea" id="RHEA-COMP:9863"/>
        <dbReference type="Rhea" id="RHEA-COMP:13546"/>
        <dbReference type="Rhea" id="RHEA-COMP:19498"/>
        <dbReference type="Rhea" id="RHEA-COMP:19501"/>
        <dbReference type="ChEBI" id="CHEBI:15378"/>
        <dbReference type="ChEBI" id="CHEBI:29999"/>
        <dbReference type="ChEBI" id="CHEBI:57683"/>
        <dbReference type="ChEBI" id="CHEBI:58211"/>
        <dbReference type="ChEBI" id="CHEBI:137321"/>
        <dbReference type="EC" id="2.4.1.109"/>
    </reaction>
</comment>
<keyword evidence="6" id="KW-0808">Transferase</keyword>
<dbReference type="SUPFAM" id="SSF82109">
    <property type="entry name" value="MIR domain"/>
    <property type="match status" value="1"/>
</dbReference>
<feature type="domain" description="MIR" evidence="19">
    <location>
        <begin position="329"/>
        <end position="385"/>
    </location>
</feature>
<feature type="transmembrane region" description="Helical" evidence="18">
    <location>
        <begin position="137"/>
        <end position="159"/>
    </location>
</feature>
<feature type="transmembrane region" description="Helical" evidence="18">
    <location>
        <begin position="243"/>
        <end position="263"/>
    </location>
</feature>
<evidence type="ECO:0000256" key="6">
    <source>
        <dbReference type="ARBA" id="ARBA00022679"/>
    </source>
</evidence>
<feature type="transmembrane region" description="Helical" evidence="18">
    <location>
        <begin position="696"/>
        <end position="716"/>
    </location>
</feature>
<keyword evidence="8" id="KW-0677">Repeat</keyword>
<dbReference type="FunFam" id="2.80.10.50:FF:000026">
    <property type="entry name" value="Blast:Protein O-mannosyl-transferase 2"/>
    <property type="match status" value="1"/>
</dbReference>
<feature type="transmembrane region" description="Helical" evidence="18">
    <location>
        <begin position="275"/>
        <end position="295"/>
    </location>
</feature>
<dbReference type="OMA" id="MCGWDDN"/>
<comment type="subunit">
    <text evidence="16">Interacts with Rt/POMT1.</text>
</comment>
<feature type="transmembrane region" description="Helical" evidence="18">
    <location>
        <begin position="662"/>
        <end position="684"/>
    </location>
</feature>
<dbReference type="PhylomeDB" id="T1J5X4"/>
<evidence type="ECO:0000256" key="12">
    <source>
        <dbReference type="ARBA" id="ARBA00039583"/>
    </source>
</evidence>
<dbReference type="Gene3D" id="2.80.10.50">
    <property type="match status" value="1"/>
</dbReference>
<evidence type="ECO:0000256" key="17">
    <source>
        <dbReference type="ARBA" id="ARBA00081085"/>
    </source>
</evidence>
<comment type="subcellular location">
    <subcellularLocation>
        <location evidence="1">Endoplasmic reticulum membrane</location>
        <topology evidence="1">Multi-pass membrane protein</topology>
    </subcellularLocation>
</comment>
<evidence type="ECO:0000256" key="3">
    <source>
        <dbReference type="ARBA" id="ARBA00007222"/>
    </source>
</evidence>
<dbReference type="Proteomes" id="UP000014500">
    <property type="component" value="Unassembled WGS sequence"/>
</dbReference>
<evidence type="ECO:0000256" key="9">
    <source>
        <dbReference type="ARBA" id="ARBA00022824"/>
    </source>
</evidence>
<evidence type="ECO:0000256" key="15">
    <source>
        <dbReference type="ARBA" id="ARBA00059310"/>
    </source>
</evidence>
<organism evidence="20 21">
    <name type="scientific">Strigamia maritima</name>
    <name type="common">European centipede</name>
    <name type="synonym">Geophilus maritimus</name>
    <dbReference type="NCBI Taxonomy" id="126957"/>
    <lineage>
        <taxon>Eukaryota</taxon>
        <taxon>Metazoa</taxon>
        <taxon>Ecdysozoa</taxon>
        <taxon>Arthropoda</taxon>
        <taxon>Myriapoda</taxon>
        <taxon>Chilopoda</taxon>
        <taxon>Pleurostigmophora</taxon>
        <taxon>Geophilomorpha</taxon>
        <taxon>Linotaeniidae</taxon>
        <taxon>Strigamia</taxon>
    </lineage>
</organism>
<sequence length="744" mass="84807">MASANGKMMENSIKHNNNIKNKSKNKNNKTTTTTSKDTDVLLEFKIASNGLWWTVFSIVLILAFTTRLYKISEPDHVCWDETHFGKMGSWYINRTFFFDVHPPLGKMMVGLFGVITGYDGTFPFNKPGDKYEETKYIGMRVCCVIMGTFLVPFAFLTVWEMTKSLPAATLSGCLILFDNGLITLSQYILLDPILLFFLTGSVYSSSKFRSQRNRPFSLVWWFWLSVTGVFLACAISVKFVGLFVVLFVGIQTIVDLWSILGDLSRPVTYTGLHFAARAVCLIILPFILYSSFFYIHLKILDKSGSGDGFFSSAFQSQLRGNSLYNASLPRKVAYGALITLKSQRTGGGYLHSHWHLYPEGTGPRQQQVTTYTHKDDNNKWLIKKYSENYNPDTPVEIVQHGDLIRLEHWPTKRNLHSHKEAAPVTKKHFQVSGYGENGTGDANDVWRVEIVGGKDGDAVQTVTSKLKLVHALAKCALHGHGKQLPKWGYEQMEVSCNPNLRDSNNLWNVEDNYFPKLPNVSVEVYAPSFASRFIESHAVMLQGNSGLKPKEGEVTSKPWQWPINYRGQFFSGNNYKIYLLGNPVIWWGNLLLMAVYFLVVLCILFRWQRGCYEDAAITGAYNKFILERKQNLIEAGSWMILGWILHYVPFWGMGRVLYFHHYFPALIFNSMLSAIILDYLMEIVPEITPLSSIKVTYHWLFGVVLSIIVYSFYLFAPLSYGMDGSSNEQNNSMHGLKWLDSWEF</sequence>
<keyword evidence="7 18" id="KW-0812">Transmembrane</keyword>
<evidence type="ECO:0000313" key="20">
    <source>
        <dbReference type="EnsemblMetazoa" id="SMAR009033-PA"/>
    </source>
</evidence>
<dbReference type="PANTHER" id="PTHR10050">
    <property type="entry name" value="DOLICHYL-PHOSPHATE-MANNOSE--PROTEIN MANNOSYLTRANSFERASE"/>
    <property type="match status" value="1"/>
</dbReference>
<feature type="transmembrane region" description="Helical" evidence="18">
    <location>
        <begin position="179"/>
        <end position="198"/>
    </location>
</feature>
<dbReference type="EC" id="2.4.1.109" evidence="4"/>
<dbReference type="EMBL" id="JH431868">
    <property type="status" value="NOT_ANNOTATED_CDS"/>
    <property type="molecule type" value="Genomic_DNA"/>
</dbReference>
<comment type="pathway">
    <text evidence="2">Protein modification; protein glycosylation.</text>
</comment>
<dbReference type="GO" id="GO:0004169">
    <property type="term" value="F:dolichyl-phosphate-mannose-protein mannosyltransferase activity"/>
    <property type="evidence" value="ECO:0007669"/>
    <property type="project" value="UniProtKB-EC"/>
</dbReference>
<dbReference type="GO" id="GO:0005789">
    <property type="term" value="C:endoplasmic reticulum membrane"/>
    <property type="evidence" value="ECO:0007669"/>
    <property type="project" value="UniProtKB-SubCell"/>
</dbReference>
<dbReference type="STRING" id="126957.T1J5X4"/>
<name>T1J5X4_STRMM</name>
<comment type="similarity">
    <text evidence="3">Belongs to the glycosyltransferase 39 family.</text>
</comment>
<dbReference type="Pfam" id="PF02815">
    <property type="entry name" value="MIR"/>
    <property type="match status" value="1"/>
</dbReference>
<dbReference type="eggNOG" id="KOG3359">
    <property type="taxonomic scope" value="Eukaryota"/>
</dbReference>
<accession>T1J5X4</accession>
<feature type="transmembrane region" description="Helical" evidence="18">
    <location>
        <begin position="50"/>
        <end position="69"/>
    </location>
</feature>
<evidence type="ECO:0000256" key="2">
    <source>
        <dbReference type="ARBA" id="ARBA00004922"/>
    </source>
</evidence>
<evidence type="ECO:0000256" key="13">
    <source>
        <dbReference type="ARBA" id="ARBA00045085"/>
    </source>
</evidence>
<evidence type="ECO:0000256" key="11">
    <source>
        <dbReference type="ARBA" id="ARBA00023136"/>
    </source>
</evidence>
<dbReference type="Pfam" id="PF16192">
    <property type="entry name" value="PMT_4TMC"/>
    <property type="match status" value="1"/>
</dbReference>
<protein>
    <recommendedName>
        <fullName evidence="12">Protein O-mannosyl-transferase 2</fullName>
        <ecNumber evidence="4">2.4.1.109</ecNumber>
    </recommendedName>
    <alternativeName>
        <fullName evidence="17">Protein twisted</fullName>
    </alternativeName>
</protein>
<dbReference type="HOGENOM" id="CLU_008438_2_1_1"/>
<keyword evidence="10 18" id="KW-1133">Transmembrane helix</keyword>
<evidence type="ECO:0000256" key="4">
    <source>
        <dbReference type="ARBA" id="ARBA00012839"/>
    </source>
</evidence>
<dbReference type="AlphaFoldDB" id="T1J5X4"/>
<dbReference type="CDD" id="cd23282">
    <property type="entry name" value="beta-trefoil_MIR_POMT2"/>
    <property type="match status" value="1"/>
</dbReference>
<reference evidence="21" key="1">
    <citation type="submission" date="2011-05" db="EMBL/GenBank/DDBJ databases">
        <authorList>
            <person name="Richards S.R."/>
            <person name="Qu J."/>
            <person name="Jiang H."/>
            <person name="Jhangiani S.N."/>
            <person name="Agravi P."/>
            <person name="Goodspeed R."/>
            <person name="Gross S."/>
            <person name="Mandapat C."/>
            <person name="Jackson L."/>
            <person name="Mathew T."/>
            <person name="Pu L."/>
            <person name="Thornton R."/>
            <person name="Saada N."/>
            <person name="Wilczek-Boney K.B."/>
            <person name="Lee S."/>
            <person name="Kovar C."/>
            <person name="Wu Y."/>
            <person name="Scherer S.E."/>
            <person name="Worley K.C."/>
            <person name="Muzny D.M."/>
            <person name="Gibbs R."/>
        </authorList>
    </citation>
    <scope>NUCLEOTIDE SEQUENCE</scope>
    <source>
        <strain evidence="21">Brora</strain>
    </source>
</reference>
<keyword evidence="21" id="KW-1185">Reference proteome</keyword>
<dbReference type="InterPro" id="IPR027005">
    <property type="entry name" value="PMT-like"/>
</dbReference>
<proteinExistence type="inferred from homology"/>
<dbReference type="InterPro" id="IPR036300">
    <property type="entry name" value="MIR_dom_sf"/>
</dbReference>
<dbReference type="UniPathway" id="UPA00378"/>
<dbReference type="InterPro" id="IPR003342">
    <property type="entry name" value="ArnT-like_N"/>
</dbReference>
<reference evidence="20" key="2">
    <citation type="submission" date="2015-02" db="UniProtKB">
        <authorList>
            <consortium name="EnsemblMetazoa"/>
        </authorList>
    </citation>
    <scope>IDENTIFICATION</scope>
</reference>
<feature type="domain" description="MIR" evidence="19">
    <location>
        <begin position="456"/>
        <end position="512"/>
    </location>
</feature>
<evidence type="ECO:0000256" key="7">
    <source>
        <dbReference type="ARBA" id="ARBA00022692"/>
    </source>
</evidence>
<evidence type="ECO:0000256" key="18">
    <source>
        <dbReference type="SAM" id="Phobius"/>
    </source>
</evidence>
<comment type="catalytic activity">
    <reaction evidence="13">
        <text>a di-trans,poly-cis-dolichyl beta-D-mannosyl phosphate + L-threonyl-[protein] = 3-O-(alpha-D-mannosyl)-L-threonyl-[protein] + a di-trans,poly-cis-dolichyl phosphate + H(+)</text>
        <dbReference type="Rhea" id="RHEA:53396"/>
        <dbReference type="Rhea" id="RHEA-COMP:11060"/>
        <dbReference type="Rhea" id="RHEA-COMP:13547"/>
        <dbReference type="Rhea" id="RHEA-COMP:19498"/>
        <dbReference type="Rhea" id="RHEA-COMP:19501"/>
        <dbReference type="ChEBI" id="CHEBI:15378"/>
        <dbReference type="ChEBI" id="CHEBI:30013"/>
        <dbReference type="ChEBI" id="CHEBI:57683"/>
        <dbReference type="ChEBI" id="CHEBI:58211"/>
        <dbReference type="ChEBI" id="CHEBI:137323"/>
        <dbReference type="EC" id="2.4.1.109"/>
    </reaction>
</comment>
<dbReference type="Pfam" id="PF02366">
    <property type="entry name" value="PMT"/>
    <property type="match status" value="1"/>
</dbReference>
<comment type="function">
    <text evidence="15">Rt/POMT1 and tw/POMT2 function as a protein O-mannosyltransferase in association with each other to generate and maintain normal muscle development.</text>
</comment>
<evidence type="ECO:0000256" key="10">
    <source>
        <dbReference type="ARBA" id="ARBA00022989"/>
    </source>
</evidence>
<dbReference type="InterPro" id="IPR032421">
    <property type="entry name" value="PMT_4TMC"/>
</dbReference>
<evidence type="ECO:0000256" key="14">
    <source>
        <dbReference type="ARBA" id="ARBA00045102"/>
    </source>
</evidence>
<dbReference type="PROSITE" id="PS50919">
    <property type="entry name" value="MIR"/>
    <property type="match status" value="3"/>
</dbReference>
<keyword evidence="5" id="KW-0328">Glycosyltransferase</keyword>
<evidence type="ECO:0000259" key="19">
    <source>
        <dbReference type="PROSITE" id="PS50919"/>
    </source>
</evidence>
<feature type="transmembrane region" description="Helical" evidence="18">
    <location>
        <begin position="632"/>
        <end position="650"/>
    </location>
</feature>
<dbReference type="InterPro" id="IPR016093">
    <property type="entry name" value="MIR_motif"/>
</dbReference>
<evidence type="ECO:0000256" key="1">
    <source>
        <dbReference type="ARBA" id="ARBA00004477"/>
    </source>
</evidence>
<evidence type="ECO:0000256" key="5">
    <source>
        <dbReference type="ARBA" id="ARBA00022676"/>
    </source>
</evidence>
<feature type="transmembrane region" description="Helical" evidence="18">
    <location>
        <begin position="218"/>
        <end position="237"/>
    </location>
</feature>
<evidence type="ECO:0000313" key="21">
    <source>
        <dbReference type="Proteomes" id="UP000014500"/>
    </source>
</evidence>
<evidence type="ECO:0000256" key="8">
    <source>
        <dbReference type="ARBA" id="ARBA00022737"/>
    </source>
</evidence>
<dbReference type="PANTHER" id="PTHR10050:SF46">
    <property type="entry name" value="PROTEIN O-MANNOSYL-TRANSFERASE 2"/>
    <property type="match status" value="1"/>
</dbReference>
<dbReference type="EnsemblMetazoa" id="SMAR009033-RA">
    <property type="protein sequence ID" value="SMAR009033-PA"/>
    <property type="gene ID" value="SMAR009033"/>
</dbReference>
<feature type="domain" description="MIR" evidence="19">
    <location>
        <begin position="395"/>
        <end position="451"/>
    </location>
</feature>
<dbReference type="SMART" id="SM00472">
    <property type="entry name" value="MIR"/>
    <property type="match status" value="3"/>
</dbReference>
<keyword evidence="9" id="KW-0256">Endoplasmic reticulum</keyword>